<gene>
    <name evidence="2" type="ORF">BED47_02580</name>
</gene>
<evidence type="ECO:0000313" key="3">
    <source>
        <dbReference type="Proteomes" id="UP000094580"/>
    </source>
</evidence>
<organism evidence="2 3">
    <name type="scientific">Gottfriedia luciferensis</name>
    <dbReference type="NCBI Taxonomy" id="178774"/>
    <lineage>
        <taxon>Bacteria</taxon>
        <taxon>Bacillati</taxon>
        <taxon>Bacillota</taxon>
        <taxon>Bacilli</taxon>
        <taxon>Bacillales</taxon>
        <taxon>Bacillaceae</taxon>
        <taxon>Gottfriedia</taxon>
    </lineage>
</organism>
<dbReference type="Gene3D" id="3.10.180.10">
    <property type="entry name" value="2,3-Dihydroxybiphenyl 1,2-Dioxygenase, domain 1"/>
    <property type="match status" value="1"/>
</dbReference>
<dbReference type="InterPro" id="IPR029068">
    <property type="entry name" value="Glyas_Bleomycin-R_OHBP_Dase"/>
</dbReference>
<dbReference type="RefSeq" id="WP_069032274.1">
    <property type="nucleotide sequence ID" value="NZ_MDKC01000002.1"/>
</dbReference>
<sequence length="131" mass="15204">MKEVKKAKIESSLTVLLVSDFDKSKKYYEECLGCEVNEYWAIRDDFGLGFKLIQANNKEDVNPNKGTWNTYAYVNNFDELNLLFDELKTNRAIIVTEPELSEFEWGVWKEFSVRDLDGYVIGFGSGHKIEN</sequence>
<dbReference type="InterPro" id="IPR037523">
    <property type="entry name" value="VOC_core"/>
</dbReference>
<protein>
    <submittedName>
        <fullName evidence="2">Glyoxalase</fullName>
    </submittedName>
</protein>
<dbReference type="EMBL" id="MDKC01000002">
    <property type="protein sequence ID" value="ODG93193.1"/>
    <property type="molecule type" value="Genomic_DNA"/>
</dbReference>
<dbReference type="Pfam" id="PF00903">
    <property type="entry name" value="Glyoxalase"/>
    <property type="match status" value="1"/>
</dbReference>
<reference evidence="2 3" key="1">
    <citation type="submission" date="2016-07" db="EMBL/GenBank/DDBJ databases">
        <authorList>
            <person name="Townsley L."/>
            <person name="Shank E.A."/>
        </authorList>
    </citation>
    <scope>NUCLEOTIDE SEQUENCE [LARGE SCALE GENOMIC DNA]</scope>
    <source>
        <strain evidence="2 3">CH01</strain>
    </source>
</reference>
<name>A0ABX2ZUG4_9BACI</name>
<dbReference type="PROSITE" id="PS51819">
    <property type="entry name" value="VOC"/>
    <property type="match status" value="1"/>
</dbReference>
<evidence type="ECO:0000259" key="1">
    <source>
        <dbReference type="PROSITE" id="PS51819"/>
    </source>
</evidence>
<feature type="domain" description="VOC" evidence="1">
    <location>
        <begin position="10"/>
        <end position="126"/>
    </location>
</feature>
<keyword evidence="3" id="KW-1185">Reference proteome</keyword>
<dbReference type="InterPro" id="IPR004360">
    <property type="entry name" value="Glyas_Fos-R_dOase_dom"/>
</dbReference>
<dbReference type="Proteomes" id="UP000094580">
    <property type="component" value="Unassembled WGS sequence"/>
</dbReference>
<evidence type="ECO:0000313" key="2">
    <source>
        <dbReference type="EMBL" id="ODG93193.1"/>
    </source>
</evidence>
<accession>A0ABX2ZUG4</accession>
<comment type="caution">
    <text evidence="2">The sequence shown here is derived from an EMBL/GenBank/DDBJ whole genome shotgun (WGS) entry which is preliminary data.</text>
</comment>
<proteinExistence type="predicted"/>
<dbReference type="SUPFAM" id="SSF54593">
    <property type="entry name" value="Glyoxalase/Bleomycin resistance protein/Dihydroxybiphenyl dioxygenase"/>
    <property type="match status" value="1"/>
</dbReference>